<protein>
    <submittedName>
        <fullName evidence="1">Uncharacterized protein</fullName>
    </submittedName>
</protein>
<proteinExistence type="predicted"/>
<gene>
    <name evidence="1" type="ORF">MCOR_48859</name>
</gene>
<dbReference type="AlphaFoldDB" id="A0A6J8E739"/>
<sequence>MNPLDHFKKGVSTTWKITSDTEMDIQTFLEVRRGKRMDKIQNCGFKGVKINVVLHCTFVKINPTGKDDDENEGHFNSGNRSITEATDLFETLKEMDQKIGEKLAQWTCEKKQDIEIGFLVFDGLMNYKDNVPPEGLPEILKGCSQKMKEVMGCNITFTNKVMDEEQQQSIICKKKTDVIDRQPLV</sequence>
<accession>A0A6J8E739</accession>
<organism evidence="1 2">
    <name type="scientific">Mytilus coruscus</name>
    <name type="common">Sea mussel</name>
    <dbReference type="NCBI Taxonomy" id="42192"/>
    <lineage>
        <taxon>Eukaryota</taxon>
        <taxon>Metazoa</taxon>
        <taxon>Spiralia</taxon>
        <taxon>Lophotrochozoa</taxon>
        <taxon>Mollusca</taxon>
        <taxon>Bivalvia</taxon>
        <taxon>Autobranchia</taxon>
        <taxon>Pteriomorphia</taxon>
        <taxon>Mytilida</taxon>
        <taxon>Mytiloidea</taxon>
        <taxon>Mytilidae</taxon>
        <taxon>Mytilinae</taxon>
        <taxon>Mytilus</taxon>
    </lineage>
</organism>
<keyword evidence="2" id="KW-1185">Reference proteome</keyword>
<dbReference type="EMBL" id="CACVKT020008611">
    <property type="protein sequence ID" value="CAC5416220.1"/>
    <property type="molecule type" value="Genomic_DNA"/>
</dbReference>
<evidence type="ECO:0000313" key="2">
    <source>
        <dbReference type="Proteomes" id="UP000507470"/>
    </source>
</evidence>
<reference evidence="1 2" key="1">
    <citation type="submission" date="2020-06" db="EMBL/GenBank/DDBJ databases">
        <authorList>
            <person name="Li R."/>
            <person name="Bekaert M."/>
        </authorList>
    </citation>
    <scope>NUCLEOTIDE SEQUENCE [LARGE SCALE GENOMIC DNA]</scope>
    <source>
        <strain evidence="2">wild</strain>
    </source>
</reference>
<name>A0A6J8E739_MYTCO</name>
<dbReference type="Proteomes" id="UP000507470">
    <property type="component" value="Unassembled WGS sequence"/>
</dbReference>
<evidence type="ECO:0000313" key="1">
    <source>
        <dbReference type="EMBL" id="CAC5416220.1"/>
    </source>
</evidence>